<protein>
    <recommendedName>
        <fullName evidence="6">Thioredoxin domain-containing protein</fullName>
    </recommendedName>
</protein>
<sequence length="860" mass="100663">MKKSLIINLLLLLVCLNAFSQKVIENPDYGYSTVPGKLTKIEILEDTTVLHFHIKYRPGHWIFIPKETFIKNVDSDEKLFVTKTEGIPFAERYYMPESGEVNYKLYFPKLDKSINEIDFGEANEGGTWFTYSIVINENDGVLRMPKPLRGNWMLTDGSNDWHYGFYSKKAIIDKQVWYYKSIKKKGKKYTIILEKGDQAKTVYAKGQKNGRVAFGESPKTLQNYSLEKIYNPDYKLANNSEYEAPVLDLKTTKYSGIIKNFTADAGQKTATLYVNNTFFGRQDSHLIKIADDGSFSVEFPITHALSIFVRMPSGAFTVFVEPGKETFHCIDGKESFFTGDCAHVNSDLQALKFINYYNHQEARKNIRVTSPEDYKKMCLDVRDKELKALEDYASSHFVSAKGYQLKKLDIELKAYQNVLDYSMLRRSLKYQNKKAKSEDKKKPFKEFWVNKSYYDFLSEDIINNKQFLLTGEYYFFVNRLIYAEIFETQLSAEITLVEFADWLQKNNKELTAEELEMIEMSKQIETPEVMKKKELFRKTHGKVEQAFYKKHQKQTKAYKDYVKENNLKPKHSHFLLNIVEYLKDKEETLSDEELKMIEALKVMKTKEEYERDRVFDEAYGKVRGQFYEKYLQHYSDMSSDRYYSTRFNKIKSFLGKPDGLLLYDIIRMQEAMKKLNDYKVYTGDELAVIQTELKDPFLAKYLDLENEKVKREIELNKTKGGYTVNKVNRTEGDELFDAMLEKFKGKVVYVDFWATWCGPCKSSIKKIKPLKEEMKGDDVVFLYITNQTSPKNTWKNSIANIKGEHYRVTADEWNYLTEKFNISGIPHYVLVNKQGRVVNPKVGHKSNRELKTIFKAEIQK</sequence>
<dbReference type="Pfam" id="PF08534">
    <property type="entry name" value="Redoxin"/>
    <property type="match status" value="1"/>
</dbReference>
<feature type="signal peptide" evidence="5">
    <location>
        <begin position="1"/>
        <end position="20"/>
    </location>
</feature>
<dbReference type="EMBL" id="CP025791">
    <property type="protein sequence ID" value="AUP78659.1"/>
    <property type="molecule type" value="Genomic_DNA"/>
</dbReference>
<dbReference type="AlphaFoldDB" id="A0A2K9PNM5"/>
<dbReference type="InterPro" id="IPR036249">
    <property type="entry name" value="Thioredoxin-like_sf"/>
</dbReference>
<dbReference type="GO" id="GO:0016491">
    <property type="term" value="F:oxidoreductase activity"/>
    <property type="evidence" value="ECO:0007669"/>
    <property type="project" value="InterPro"/>
</dbReference>
<accession>A0A2K9PNM5</accession>
<evidence type="ECO:0000259" key="6">
    <source>
        <dbReference type="PROSITE" id="PS51352"/>
    </source>
</evidence>
<dbReference type="SUPFAM" id="SSF52833">
    <property type="entry name" value="Thioredoxin-like"/>
    <property type="match status" value="1"/>
</dbReference>
<feature type="domain" description="Thioredoxin" evidence="6">
    <location>
        <begin position="713"/>
        <end position="860"/>
    </location>
</feature>
<dbReference type="InterPro" id="IPR013766">
    <property type="entry name" value="Thioredoxin_domain"/>
</dbReference>
<evidence type="ECO:0000256" key="4">
    <source>
        <dbReference type="ARBA" id="ARBA00023284"/>
    </source>
</evidence>
<evidence type="ECO:0000313" key="8">
    <source>
        <dbReference type="Proteomes" id="UP000235826"/>
    </source>
</evidence>
<organism evidence="7 8">
    <name type="scientific">Flavivirga eckloniae</name>
    <dbReference type="NCBI Taxonomy" id="1803846"/>
    <lineage>
        <taxon>Bacteria</taxon>
        <taxon>Pseudomonadati</taxon>
        <taxon>Bacteroidota</taxon>
        <taxon>Flavobacteriia</taxon>
        <taxon>Flavobacteriales</taxon>
        <taxon>Flavobacteriaceae</taxon>
        <taxon>Flavivirga</taxon>
    </lineage>
</organism>
<evidence type="ECO:0000313" key="7">
    <source>
        <dbReference type="EMBL" id="AUP78659.1"/>
    </source>
</evidence>
<dbReference type="CDD" id="cd02966">
    <property type="entry name" value="TlpA_like_family"/>
    <property type="match status" value="1"/>
</dbReference>
<dbReference type="Proteomes" id="UP000235826">
    <property type="component" value="Chromosome"/>
</dbReference>
<comment type="subcellular location">
    <subcellularLocation>
        <location evidence="1">Cell envelope</location>
    </subcellularLocation>
</comment>
<proteinExistence type="predicted"/>
<keyword evidence="5" id="KW-0732">Signal</keyword>
<dbReference type="GO" id="GO:0017004">
    <property type="term" value="P:cytochrome complex assembly"/>
    <property type="evidence" value="ECO:0007669"/>
    <property type="project" value="UniProtKB-KW"/>
</dbReference>
<reference evidence="7 8" key="1">
    <citation type="submission" date="2018-01" db="EMBL/GenBank/DDBJ databases">
        <title>Complete genome sequence of Flavivirga eckloniae ECD14 isolated from seaweed Ecklonia cava.</title>
        <authorList>
            <person name="Lee J.H."/>
            <person name="Baik K.S."/>
            <person name="Seong C.N."/>
        </authorList>
    </citation>
    <scope>NUCLEOTIDE SEQUENCE [LARGE SCALE GENOMIC DNA]</scope>
    <source>
        <strain evidence="7 8">ECD14</strain>
    </source>
</reference>
<dbReference type="KEGG" id="fek:C1H87_08040"/>
<evidence type="ECO:0000256" key="3">
    <source>
        <dbReference type="ARBA" id="ARBA00023157"/>
    </source>
</evidence>
<keyword evidence="8" id="KW-1185">Reference proteome</keyword>
<name>A0A2K9PNM5_9FLAO</name>
<dbReference type="Gene3D" id="3.40.30.10">
    <property type="entry name" value="Glutaredoxin"/>
    <property type="match status" value="1"/>
</dbReference>
<dbReference type="InterPro" id="IPR013740">
    <property type="entry name" value="Redoxin"/>
</dbReference>
<keyword evidence="4" id="KW-0676">Redox-active center</keyword>
<dbReference type="PROSITE" id="PS51352">
    <property type="entry name" value="THIOREDOXIN_2"/>
    <property type="match status" value="1"/>
</dbReference>
<dbReference type="PANTHER" id="PTHR42852:SF6">
    <property type="entry name" value="THIOL:DISULFIDE INTERCHANGE PROTEIN DSBE"/>
    <property type="match status" value="1"/>
</dbReference>
<dbReference type="OrthoDB" id="1096670at2"/>
<evidence type="ECO:0000256" key="5">
    <source>
        <dbReference type="SAM" id="SignalP"/>
    </source>
</evidence>
<gene>
    <name evidence="7" type="ORF">C1H87_08040</name>
</gene>
<evidence type="ECO:0000256" key="1">
    <source>
        <dbReference type="ARBA" id="ARBA00004196"/>
    </source>
</evidence>
<dbReference type="PANTHER" id="PTHR42852">
    <property type="entry name" value="THIOL:DISULFIDE INTERCHANGE PROTEIN DSBE"/>
    <property type="match status" value="1"/>
</dbReference>
<feature type="chain" id="PRO_5014688307" description="Thioredoxin domain-containing protein" evidence="5">
    <location>
        <begin position="21"/>
        <end position="860"/>
    </location>
</feature>
<dbReference type="RefSeq" id="WP_102755314.1">
    <property type="nucleotide sequence ID" value="NZ_CP025791.1"/>
</dbReference>
<keyword evidence="3" id="KW-1015">Disulfide bond</keyword>
<dbReference type="InterPro" id="IPR050553">
    <property type="entry name" value="Thioredoxin_ResA/DsbE_sf"/>
</dbReference>
<keyword evidence="2" id="KW-0201">Cytochrome c-type biogenesis</keyword>
<dbReference type="GO" id="GO:0030313">
    <property type="term" value="C:cell envelope"/>
    <property type="evidence" value="ECO:0007669"/>
    <property type="project" value="UniProtKB-SubCell"/>
</dbReference>
<evidence type="ECO:0000256" key="2">
    <source>
        <dbReference type="ARBA" id="ARBA00022748"/>
    </source>
</evidence>